<evidence type="ECO:0000313" key="3">
    <source>
        <dbReference type="EMBL" id="RAS70313.1"/>
    </source>
</evidence>
<dbReference type="InterPro" id="IPR036928">
    <property type="entry name" value="AS_sf"/>
</dbReference>
<dbReference type="InterPro" id="IPR000120">
    <property type="entry name" value="Amidase"/>
</dbReference>
<dbReference type="PANTHER" id="PTHR11895:SF7">
    <property type="entry name" value="GLUTAMYL-TRNA(GLN) AMIDOTRANSFERASE SUBUNIT A, MITOCHONDRIAL"/>
    <property type="match status" value="1"/>
</dbReference>
<dbReference type="Proteomes" id="UP000248714">
    <property type="component" value="Unassembled WGS sequence"/>
</dbReference>
<evidence type="ECO:0000256" key="1">
    <source>
        <dbReference type="ARBA" id="ARBA00009199"/>
    </source>
</evidence>
<dbReference type="InterPro" id="IPR023631">
    <property type="entry name" value="Amidase_dom"/>
</dbReference>
<dbReference type="RefSeq" id="WP_112225444.1">
    <property type="nucleotide sequence ID" value="NZ_QLTT01000001.1"/>
</dbReference>
<gene>
    <name evidence="3" type="ORF">C8D87_101613</name>
</gene>
<sequence>MDFDEYRKYDATGLARLVADRQVSAAELLTAARDRAAAVNPRINAIVRDVPAEPSDDLTGPFAGVPFLIKDLGQDYAGLPSSNGSRSLKAHPAAEHSTVVQRWLDAGLVIFGKTNLPEFGAKAISESLAWGPARNPWDLERTPGGSSGGSAAAVAAGIVPCAGANDGGGSIRIPAACCGLVGLKPGRGLTPFGPETAEMMHGAAVQGVVSRTVRDTAAMLDVICGGEPFGPFSPAMPEASFASCVGESPGKLRIGVRVPSAITPKPHAEAYAAVENAVRVLTDLGHQVEELPEAPFDDAALARDFLLQWFVNLAWKVADAKRVSKAPDIAFERDTLLMAALGRATSPVDYVDAVHRRHEHTRRLSVFFESYDLLLTPTLATPPPEVGAFDLPQSLRRATDVLLKTRTAHLLRYTKILDDMISDNLGWVPYTQLANLTGRPAISLPLHWTADGLPLGVQFVAPLAGESLLIRLAAQLEEALPWSEKVAVIR</sequence>
<accession>A0ABX9EKC7</accession>
<name>A0ABX9EKC7_9PSEU</name>
<reference evidence="3 4" key="1">
    <citation type="submission" date="2018-06" db="EMBL/GenBank/DDBJ databases">
        <title>Genomic Encyclopedia of Type Strains, Phase IV (KMG-IV): sequencing the most valuable type-strain genomes for metagenomic binning, comparative biology and taxonomic classification.</title>
        <authorList>
            <person name="Goeker M."/>
        </authorList>
    </citation>
    <scope>NUCLEOTIDE SEQUENCE [LARGE SCALE GENOMIC DNA]</scope>
    <source>
        <strain evidence="3 4">DSM 45479</strain>
    </source>
</reference>
<evidence type="ECO:0000259" key="2">
    <source>
        <dbReference type="Pfam" id="PF01425"/>
    </source>
</evidence>
<evidence type="ECO:0000313" key="4">
    <source>
        <dbReference type="Proteomes" id="UP000248714"/>
    </source>
</evidence>
<dbReference type="PROSITE" id="PS00571">
    <property type="entry name" value="AMIDASES"/>
    <property type="match status" value="1"/>
</dbReference>
<feature type="domain" description="Amidase" evidence="2">
    <location>
        <begin position="27"/>
        <end position="469"/>
    </location>
</feature>
<dbReference type="InterPro" id="IPR020556">
    <property type="entry name" value="Amidase_CS"/>
</dbReference>
<dbReference type="EMBL" id="QLTT01000001">
    <property type="protein sequence ID" value="RAS70313.1"/>
    <property type="molecule type" value="Genomic_DNA"/>
</dbReference>
<dbReference type="PANTHER" id="PTHR11895">
    <property type="entry name" value="TRANSAMIDASE"/>
    <property type="match status" value="1"/>
</dbReference>
<comment type="similarity">
    <text evidence="1">Belongs to the amidase family.</text>
</comment>
<comment type="caution">
    <text evidence="3">The sequence shown here is derived from an EMBL/GenBank/DDBJ whole genome shotgun (WGS) entry which is preliminary data.</text>
</comment>
<keyword evidence="4" id="KW-1185">Reference proteome</keyword>
<proteinExistence type="inferred from homology"/>
<dbReference type="SUPFAM" id="SSF75304">
    <property type="entry name" value="Amidase signature (AS) enzymes"/>
    <property type="match status" value="1"/>
</dbReference>
<dbReference type="Pfam" id="PF01425">
    <property type="entry name" value="Amidase"/>
    <property type="match status" value="1"/>
</dbReference>
<protein>
    <submittedName>
        <fullName evidence="3">Asp-tRNA(Asn)/Glu-tRNA(Gln) amidotransferase A subunit family amidase</fullName>
    </submittedName>
</protein>
<dbReference type="Gene3D" id="3.90.1300.10">
    <property type="entry name" value="Amidase signature (AS) domain"/>
    <property type="match status" value="1"/>
</dbReference>
<organism evidence="3 4">
    <name type="scientific">Lentzea atacamensis</name>
    <dbReference type="NCBI Taxonomy" id="531938"/>
    <lineage>
        <taxon>Bacteria</taxon>
        <taxon>Bacillati</taxon>
        <taxon>Actinomycetota</taxon>
        <taxon>Actinomycetes</taxon>
        <taxon>Pseudonocardiales</taxon>
        <taxon>Pseudonocardiaceae</taxon>
        <taxon>Lentzea</taxon>
    </lineage>
</organism>